<dbReference type="AlphaFoldDB" id="A0A9D6V714"/>
<evidence type="ECO:0000313" key="2">
    <source>
        <dbReference type="EMBL" id="MBI5252084.1"/>
    </source>
</evidence>
<feature type="transmembrane region" description="Helical" evidence="1">
    <location>
        <begin position="34"/>
        <end position="54"/>
    </location>
</feature>
<keyword evidence="1" id="KW-0812">Transmembrane</keyword>
<evidence type="ECO:0000256" key="1">
    <source>
        <dbReference type="SAM" id="Phobius"/>
    </source>
</evidence>
<comment type="caution">
    <text evidence="2">The sequence shown here is derived from an EMBL/GenBank/DDBJ whole genome shotgun (WGS) entry which is preliminary data.</text>
</comment>
<name>A0A9D6V714_9BACT</name>
<keyword evidence="1" id="KW-0472">Membrane</keyword>
<organism evidence="2 3">
    <name type="scientific">Desulfomonile tiedjei</name>
    <dbReference type="NCBI Taxonomy" id="2358"/>
    <lineage>
        <taxon>Bacteria</taxon>
        <taxon>Pseudomonadati</taxon>
        <taxon>Thermodesulfobacteriota</taxon>
        <taxon>Desulfomonilia</taxon>
        <taxon>Desulfomonilales</taxon>
        <taxon>Desulfomonilaceae</taxon>
        <taxon>Desulfomonile</taxon>
    </lineage>
</organism>
<keyword evidence="1" id="KW-1133">Transmembrane helix</keyword>
<sequence>MNFAQHMKLVAFFGAISAVVLLLLWQFVPGFSVVGLSGWLIYLIGGVLVFLAYLRRHSSGKTHVSEGVHVQKAEQSDHNVSIEEVRSRVRSVKLLRRRSSQDDRS</sequence>
<gene>
    <name evidence="2" type="ORF">HY912_21525</name>
</gene>
<dbReference type="Proteomes" id="UP000807825">
    <property type="component" value="Unassembled WGS sequence"/>
</dbReference>
<dbReference type="EMBL" id="JACRDE010000562">
    <property type="protein sequence ID" value="MBI5252084.1"/>
    <property type="molecule type" value="Genomic_DNA"/>
</dbReference>
<evidence type="ECO:0000313" key="3">
    <source>
        <dbReference type="Proteomes" id="UP000807825"/>
    </source>
</evidence>
<proteinExistence type="predicted"/>
<protein>
    <submittedName>
        <fullName evidence="2">Uncharacterized protein</fullName>
    </submittedName>
</protein>
<accession>A0A9D6V714</accession>
<reference evidence="2" key="1">
    <citation type="submission" date="2020-07" db="EMBL/GenBank/DDBJ databases">
        <title>Huge and variable diversity of episymbiotic CPR bacteria and DPANN archaea in groundwater ecosystems.</title>
        <authorList>
            <person name="He C.Y."/>
            <person name="Keren R."/>
            <person name="Whittaker M."/>
            <person name="Farag I.F."/>
            <person name="Doudna J."/>
            <person name="Cate J.H.D."/>
            <person name="Banfield J.F."/>
        </authorList>
    </citation>
    <scope>NUCLEOTIDE SEQUENCE</scope>
    <source>
        <strain evidence="2">NC_groundwater_1664_Pr3_B-0.1um_52_9</strain>
    </source>
</reference>
<feature type="transmembrane region" description="Helical" evidence="1">
    <location>
        <begin position="9"/>
        <end position="28"/>
    </location>
</feature>